<evidence type="ECO:0000313" key="3">
    <source>
        <dbReference type="Proteomes" id="UP001432322"/>
    </source>
</evidence>
<evidence type="ECO:0000256" key="1">
    <source>
        <dbReference type="SAM" id="Coils"/>
    </source>
</evidence>
<dbReference type="EMBL" id="BTSY01000002">
    <property type="protein sequence ID" value="GMT13521.1"/>
    <property type="molecule type" value="Genomic_DNA"/>
</dbReference>
<sequence length="324" mass="36364">RRRSTPAKMDGVGGNQNGHYVVQLQQQPHQGTQGVGILFPPGTTMQQVPPAPYAHMQGNVNARAAADVVVKSNMQWQYQQQQNIMQPGMGGVPQYMQQQQMQQQPMQQQQMGYTNTPAGYYLPKHQQQYAHKPVSTGMCLYHGQMMQQYLQQPMNALQAQQALHQGGAAGVAADITGMQQSSSGAPIWYAGSMVVQHSPTMNQPRPNVPAPAEPRKRNILSVVDPNTVETVEKETVEATQRDKDEQVLEQLNGTEEENRELRAENNRLRSEIEKLEKKYKKMLLMFGSTRIDTPGAEQRITNGNAEDHIRTMDRSRLTRSFVTI</sequence>
<protein>
    <submittedName>
        <fullName evidence="2">Uncharacterized protein</fullName>
    </submittedName>
</protein>
<keyword evidence="1" id="KW-0175">Coiled coil</keyword>
<comment type="caution">
    <text evidence="2">The sequence shown here is derived from an EMBL/GenBank/DDBJ whole genome shotgun (WGS) entry which is preliminary data.</text>
</comment>
<gene>
    <name evidence="2" type="ORF">PFISCL1PPCAC_4818</name>
</gene>
<organism evidence="2 3">
    <name type="scientific">Pristionchus fissidentatus</name>
    <dbReference type="NCBI Taxonomy" id="1538716"/>
    <lineage>
        <taxon>Eukaryota</taxon>
        <taxon>Metazoa</taxon>
        <taxon>Ecdysozoa</taxon>
        <taxon>Nematoda</taxon>
        <taxon>Chromadorea</taxon>
        <taxon>Rhabditida</taxon>
        <taxon>Rhabditina</taxon>
        <taxon>Diplogasteromorpha</taxon>
        <taxon>Diplogasteroidea</taxon>
        <taxon>Neodiplogasteridae</taxon>
        <taxon>Pristionchus</taxon>
    </lineage>
</organism>
<dbReference type="AlphaFoldDB" id="A0AAV5V447"/>
<evidence type="ECO:0000313" key="2">
    <source>
        <dbReference type="EMBL" id="GMT13521.1"/>
    </source>
</evidence>
<proteinExistence type="predicted"/>
<keyword evidence="3" id="KW-1185">Reference proteome</keyword>
<reference evidence="2" key="1">
    <citation type="submission" date="2023-10" db="EMBL/GenBank/DDBJ databases">
        <title>Genome assembly of Pristionchus species.</title>
        <authorList>
            <person name="Yoshida K."/>
            <person name="Sommer R.J."/>
        </authorList>
    </citation>
    <scope>NUCLEOTIDE SEQUENCE</scope>
    <source>
        <strain evidence="2">RS5133</strain>
    </source>
</reference>
<feature type="coiled-coil region" evidence="1">
    <location>
        <begin position="244"/>
        <end position="285"/>
    </location>
</feature>
<accession>A0AAV5V447</accession>
<name>A0AAV5V447_9BILA</name>
<dbReference type="Proteomes" id="UP001432322">
    <property type="component" value="Unassembled WGS sequence"/>
</dbReference>
<feature type="non-terminal residue" evidence="2">
    <location>
        <position position="1"/>
    </location>
</feature>